<evidence type="ECO:0000313" key="2">
    <source>
        <dbReference type="EMBL" id="CAA9555769.1"/>
    </source>
</evidence>
<sequence>ETRWMPPVDKPGRRADGDSAAGRGRSPGRPVERARRRGPGCHARRLAGGDAGRRPALLGGARRRLARRRLRRHRPRGPRDRRRGRRLAVGGGRDKVGVRNDVRLPRRRGRRRRDRHGHVGGRPGDRRRRGRPPPPCGRGVVAAGERRLRHRFDRRHRGADRSLSPPRGDDPCAGRERRAGRRRARDRRARRSDGARRGRVPLGLVATGTPGGQLRPGGPRAGRRGAAGAGPHRLRGRHRLRLGRARAGRGWWPGSARRECAGRRGGRRYPGGPPGLPGPPDAV</sequence>
<dbReference type="AlphaFoldDB" id="A0A6J4UNS7"/>
<feature type="compositionally biased region" description="Low complexity" evidence="1">
    <location>
        <begin position="216"/>
        <end position="231"/>
    </location>
</feature>
<feature type="compositionally biased region" description="Basic residues" evidence="1">
    <location>
        <begin position="232"/>
        <end position="247"/>
    </location>
</feature>
<feature type="compositionally biased region" description="Basic residues" evidence="1">
    <location>
        <begin position="147"/>
        <end position="158"/>
    </location>
</feature>
<feature type="non-terminal residue" evidence="2">
    <location>
        <position position="283"/>
    </location>
</feature>
<dbReference type="EMBL" id="CADCWG010000146">
    <property type="protein sequence ID" value="CAA9555769.1"/>
    <property type="molecule type" value="Genomic_DNA"/>
</dbReference>
<feature type="region of interest" description="Disordered" evidence="1">
    <location>
        <begin position="1"/>
        <end position="283"/>
    </location>
</feature>
<feature type="compositionally biased region" description="Basic residues" evidence="1">
    <location>
        <begin position="61"/>
        <end position="86"/>
    </location>
</feature>
<reference evidence="2" key="1">
    <citation type="submission" date="2020-02" db="EMBL/GenBank/DDBJ databases">
        <authorList>
            <person name="Meier V. D."/>
        </authorList>
    </citation>
    <scope>NUCLEOTIDE SEQUENCE</scope>
    <source>
        <strain evidence="2">AVDCRST_MAG49</strain>
    </source>
</reference>
<feature type="compositionally biased region" description="Basic and acidic residues" evidence="1">
    <location>
        <begin position="92"/>
        <end position="104"/>
    </location>
</feature>
<gene>
    <name evidence="2" type="ORF">AVDCRST_MAG49-2903</name>
</gene>
<accession>A0A6J4UNS7</accession>
<feature type="compositionally biased region" description="Pro residues" evidence="1">
    <location>
        <begin position="271"/>
        <end position="283"/>
    </location>
</feature>
<protein>
    <submittedName>
        <fullName evidence="2">Uncharacterized protein</fullName>
    </submittedName>
</protein>
<feature type="compositionally biased region" description="Basic residues" evidence="1">
    <location>
        <begin position="105"/>
        <end position="131"/>
    </location>
</feature>
<proteinExistence type="predicted"/>
<feature type="compositionally biased region" description="Basic residues" evidence="1">
    <location>
        <begin position="178"/>
        <end position="190"/>
    </location>
</feature>
<feature type="compositionally biased region" description="Basic and acidic residues" evidence="1">
    <location>
        <begin position="167"/>
        <end position="177"/>
    </location>
</feature>
<evidence type="ECO:0000256" key="1">
    <source>
        <dbReference type="SAM" id="MobiDB-lite"/>
    </source>
</evidence>
<organism evidence="2">
    <name type="scientific">uncultured Thermomicrobiales bacterium</name>
    <dbReference type="NCBI Taxonomy" id="1645740"/>
    <lineage>
        <taxon>Bacteria</taxon>
        <taxon>Pseudomonadati</taxon>
        <taxon>Thermomicrobiota</taxon>
        <taxon>Thermomicrobia</taxon>
        <taxon>Thermomicrobiales</taxon>
        <taxon>environmental samples</taxon>
    </lineage>
</organism>
<feature type="non-terminal residue" evidence="2">
    <location>
        <position position="1"/>
    </location>
</feature>
<name>A0A6J4UNS7_9BACT</name>
<feature type="compositionally biased region" description="Basic residues" evidence="1">
    <location>
        <begin position="34"/>
        <end position="45"/>
    </location>
</feature>